<organism evidence="2 3">
    <name type="scientific">Candidatus Buchananbacteria bacterium RIFCSPHIGHO2_01_FULL_39_14</name>
    <dbReference type="NCBI Taxonomy" id="1797532"/>
    <lineage>
        <taxon>Bacteria</taxon>
        <taxon>Candidatus Buchananiibacteriota</taxon>
    </lineage>
</organism>
<dbReference type="STRING" id="1797532.A2729_04600"/>
<name>A0A1G1XTX8_9BACT</name>
<dbReference type="AlphaFoldDB" id="A0A1G1XTX8"/>
<dbReference type="EMBL" id="MHIB01000037">
    <property type="protein sequence ID" value="OGY43422.1"/>
    <property type="molecule type" value="Genomic_DNA"/>
</dbReference>
<gene>
    <name evidence="2" type="ORF">A2729_04600</name>
</gene>
<evidence type="ECO:0000313" key="3">
    <source>
        <dbReference type="Proteomes" id="UP000178930"/>
    </source>
</evidence>
<protein>
    <submittedName>
        <fullName evidence="2">Uncharacterized protein</fullName>
    </submittedName>
</protein>
<dbReference type="Proteomes" id="UP000178930">
    <property type="component" value="Unassembled WGS sequence"/>
</dbReference>
<sequence length="108" mass="12249">MKLKLPKIKIAPIIFSLKYIYLIILIMIIGVLTLLGYFLYNNLYQTIAQSKEIILLKQEVAPDTIDLKKVNEALAAIEAKTSKKNISWSEIKNPFAITFKVELAPPTN</sequence>
<keyword evidence="1" id="KW-0472">Membrane</keyword>
<accession>A0A1G1XTX8</accession>
<keyword evidence="1" id="KW-1133">Transmembrane helix</keyword>
<reference evidence="2 3" key="1">
    <citation type="journal article" date="2016" name="Nat. Commun.">
        <title>Thousands of microbial genomes shed light on interconnected biogeochemical processes in an aquifer system.</title>
        <authorList>
            <person name="Anantharaman K."/>
            <person name="Brown C.T."/>
            <person name="Hug L.A."/>
            <person name="Sharon I."/>
            <person name="Castelle C.J."/>
            <person name="Probst A.J."/>
            <person name="Thomas B.C."/>
            <person name="Singh A."/>
            <person name="Wilkins M.J."/>
            <person name="Karaoz U."/>
            <person name="Brodie E.L."/>
            <person name="Williams K.H."/>
            <person name="Hubbard S.S."/>
            <person name="Banfield J.F."/>
        </authorList>
    </citation>
    <scope>NUCLEOTIDE SEQUENCE [LARGE SCALE GENOMIC DNA]</scope>
</reference>
<feature type="transmembrane region" description="Helical" evidence="1">
    <location>
        <begin position="20"/>
        <end position="40"/>
    </location>
</feature>
<proteinExistence type="predicted"/>
<evidence type="ECO:0000313" key="2">
    <source>
        <dbReference type="EMBL" id="OGY43422.1"/>
    </source>
</evidence>
<evidence type="ECO:0000256" key="1">
    <source>
        <dbReference type="SAM" id="Phobius"/>
    </source>
</evidence>
<comment type="caution">
    <text evidence="2">The sequence shown here is derived from an EMBL/GenBank/DDBJ whole genome shotgun (WGS) entry which is preliminary data.</text>
</comment>
<keyword evidence="1" id="KW-0812">Transmembrane</keyword>